<protein>
    <submittedName>
        <fullName evidence="3">Cytochrome c biogenesis protein CcsA</fullName>
    </submittedName>
</protein>
<evidence type="ECO:0000313" key="4">
    <source>
        <dbReference type="Proteomes" id="UP001258994"/>
    </source>
</evidence>
<keyword evidence="1" id="KW-0472">Membrane</keyword>
<keyword evidence="1" id="KW-1133">Transmembrane helix</keyword>
<organism evidence="3 4">
    <name type="scientific">Thalassotalea psychrophila</name>
    <dbReference type="NCBI Taxonomy" id="3065647"/>
    <lineage>
        <taxon>Bacteria</taxon>
        <taxon>Pseudomonadati</taxon>
        <taxon>Pseudomonadota</taxon>
        <taxon>Gammaproteobacteria</taxon>
        <taxon>Alteromonadales</taxon>
        <taxon>Colwelliaceae</taxon>
        <taxon>Thalassotalea</taxon>
    </lineage>
</organism>
<name>A0ABY9TRE0_9GAMM</name>
<keyword evidence="1" id="KW-0812">Transmembrane</keyword>
<dbReference type="InterPro" id="IPR002541">
    <property type="entry name" value="Cyt_c_assembly"/>
</dbReference>
<feature type="transmembrane region" description="Helical" evidence="1">
    <location>
        <begin position="64"/>
        <end position="85"/>
    </location>
</feature>
<feature type="transmembrane region" description="Helical" evidence="1">
    <location>
        <begin position="92"/>
        <end position="112"/>
    </location>
</feature>
<gene>
    <name evidence="3" type="primary">ccsA</name>
    <name evidence="3" type="ORF">RGQ13_14840</name>
</gene>
<evidence type="ECO:0000313" key="3">
    <source>
        <dbReference type="EMBL" id="WNC71392.1"/>
    </source>
</evidence>
<dbReference type="Proteomes" id="UP001258994">
    <property type="component" value="Chromosome"/>
</dbReference>
<reference evidence="4" key="1">
    <citation type="submission" date="2023-09" db="EMBL/GenBank/DDBJ databases">
        <authorList>
            <person name="Li S."/>
            <person name="Li X."/>
            <person name="Zhang C."/>
            <person name="Zhao Z."/>
        </authorList>
    </citation>
    <scope>NUCLEOTIDE SEQUENCE [LARGE SCALE GENOMIC DNA]</scope>
    <source>
        <strain evidence="4">SQ149</strain>
    </source>
</reference>
<dbReference type="PANTHER" id="PTHR38034:SF1">
    <property type="entry name" value="INNER MEMBRANE PROTEIN YPJD"/>
    <property type="match status" value="1"/>
</dbReference>
<dbReference type="PANTHER" id="PTHR38034">
    <property type="entry name" value="INNER MEMBRANE PROTEIN YPJD"/>
    <property type="match status" value="1"/>
</dbReference>
<feature type="transmembrane region" description="Helical" evidence="1">
    <location>
        <begin position="178"/>
        <end position="200"/>
    </location>
</feature>
<evidence type="ECO:0000256" key="1">
    <source>
        <dbReference type="SAM" id="Phobius"/>
    </source>
</evidence>
<sequence length="266" mass="29357">MDLVSILTIAVITLYVAAALAVLSKLFDTTGPNPKVYLALGCMAVVGHSLLLSKNIFFHDNVDFSLINVISLVAFIISFSVTLISIRFKANLILPVVYAFSAILHTVLFFVPENQHLVIDPTKIPLVIHITLALLSYGILVIATLYAFQVSYINYKLKSKNISAVNHLPPLMQVEGQLFAIMFAGIICLMLSQAVGLVFIDSFFAPESVHKTLLSLFALAIYLIIMRGHYKMGWRGNKVLVLSVIATSLLTLSYFGSRFVKEFLLS</sequence>
<feature type="domain" description="Cytochrome c assembly protein" evidence="2">
    <location>
        <begin position="41"/>
        <end position="264"/>
    </location>
</feature>
<dbReference type="Pfam" id="PF01578">
    <property type="entry name" value="Cytochrom_C_asm"/>
    <property type="match status" value="1"/>
</dbReference>
<feature type="transmembrane region" description="Helical" evidence="1">
    <location>
        <begin position="212"/>
        <end position="230"/>
    </location>
</feature>
<feature type="transmembrane region" description="Helical" evidence="1">
    <location>
        <begin position="239"/>
        <end position="256"/>
    </location>
</feature>
<feature type="transmembrane region" description="Helical" evidence="1">
    <location>
        <begin position="36"/>
        <end position="58"/>
    </location>
</feature>
<evidence type="ECO:0000259" key="2">
    <source>
        <dbReference type="Pfam" id="PF01578"/>
    </source>
</evidence>
<feature type="transmembrane region" description="Helical" evidence="1">
    <location>
        <begin position="6"/>
        <end position="24"/>
    </location>
</feature>
<feature type="transmembrane region" description="Helical" evidence="1">
    <location>
        <begin position="124"/>
        <end position="148"/>
    </location>
</feature>
<accession>A0ABY9TRE0</accession>
<proteinExistence type="predicted"/>
<keyword evidence="4" id="KW-1185">Reference proteome</keyword>
<dbReference type="RefSeq" id="WP_348390526.1">
    <property type="nucleotide sequence ID" value="NZ_CP134145.1"/>
</dbReference>
<dbReference type="EMBL" id="CP134145">
    <property type="protein sequence ID" value="WNC71392.1"/>
    <property type="molecule type" value="Genomic_DNA"/>
</dbReference>
<dbReference type="InterPro" id="IPR052372">
    <property type="entry name" value="YpjD/HemX"/>
</dbReference>